<gene>
    <name evidence="2" type="ORF">H9702_09195</name>
</gene>
<dbReference type="Gene3D" id="3.30.1330.40">
    <property type="entry name" value="RutC-like"/>
    <property type="match status" value="1"/>
</dbReference>
<proteinExistence type="inferred from homology"/>
<dbReference type="CDD" id="cd00448">
    <property type="entry name" value="YjgF_YER057c_UK114_family"/>
    <property type="match status" value="1"/>
</dbReference>
<evidence type="ECO:0000313" key="2">
    <source>
        <dbReference type="EMBL" id="HJC37284.1"/>
    </source>
</evidence>
<dbReference type="FunFam" id="3.30.1330.40:FF:000001">
    <property type="entry name" value="L-PSP family endoribonuclease"/>
    <property type="match status" value="1"/>
</dbReference>
<dbReference type="GO" id="GO:0005829">
    <property type="term" value="C:cytosol"/>
    <property type="evidence" value="ECO:0007669"/>
    <property type="project" value="TreeGrafter"/>
</dbReference>
<dbReference type="NCBIfam" id="TIGR00004">
    <property type="entry name" value="Rid family detoxifying hydrolase"/>
    <property type="match status" value="1"/>
</dbReference>
<dbReference type="PANTHER" id="PTHR11803:SF39">
    <property type="entry name" value="2-IMINOBUTANOATE_2-IMINOPROPANOATE DEAMINASE"/>
    <property type="match status" value="1"/>
</dbReference>
<dbReference type="PROSITE" id="PS01094">
    <property type="entry name" value="UPF0076"/>
    <property type="match status" value="1"/>
</dbReference>
<dbReference type="GO" id="GO:0019239">
    <property type="term" value="F:deaminase activity"/>
    <property type="evidence" value="ECO:0007669"/>
    <property type="project" value="TreeGrafter"/>
</dbReference>
<dbReference type="EMBL" id="DWWM01000057">
    <property type="protein sequence ID" value="HJC37284.1"/>
    <property type="molecule type" value="Genomic_DNA"/>
</dbReference>
<dbReference type="Pfam" id="PF01042">
    <property type="entry name" value="Ribonuc_L-PSP"/>
    <property type="match status" value="1"/>
</dbReference>
<comment type="similarity">
    <text evidence="1">Belongs to the RutC family.</text>
</comment>
<accession>A0A9D2NUN1</accession>
<reference evidence="2" key="2">
    <citation type="submission" date="2021-04" db="EMBL/GenBank/DDBJ databases">
        <authorList>
            <person name="Gilroy R."/>
        </authorList>
    </citation>
    <scope>NUCLEOTIDE SEQUENCE</scope>
    <source>
        <strain evidence="2">CHK187-11901</strain>
    </source>
</reference>
<dbReference type="PANTHER" id="PTHR11803">
    <property type="entry name" value="2-IMINOBUTANOATE/2-IMINOPROPANOATE DEAMINASE RIDA"/>
    <property type="match status" value="1"/>
</dbReference>
<reference evidence="2" key="1">
    <citation type="journal article" date="2021" name="PeerJ">
        <title>Extensive microbial diversity within the chicken gut microbiome revealed by metagenomics and culture.</title>
        <authorList>
            <person name="Gilroy R."/>
            <person name="Ravi A."/>
            <person name="Getino M."/>
            <person name="Pursley I."/>
            <person name="Horton D.L."/>
            <person name="Alikhan N.F."/>
            <person name="Baker D."/>
            <person name="Gharbi K."/>
            <person name="Hall N."/>
            <person name="Watson M."/>
            <person name="Adriaenssens E.M."/>
            <person name="Foster-Nyarko E."/>
            <person name="Jarju S."/>
            <person name="Secka A."/>
            <person name="Antonio M."/>
            <person name="Oren A."/>
            <person name="Chaudhuri R.R."/>
            <person name="La Ragione R."/>
            <person name="Hildebrand F."/>
            <person name="Pallen M.J."/>
        </authorList>
    </citation>
    <scope>NUCLEOTIDE SEQUENCE</scope>
    <source>
        <strain evidence="2">CHK187-11901</strain>
    </source>
</reference>
<sequence length="158" mass="16790">MNVFVRSVQSDKAPKALGPYSQATKLGDFVYLSGQLGIDPETGELAGATMKEQAEQAMKNIGAVLAEMGLRYDHIMKTTIFVKDLNDFDALNEVYAGFLEEPYPARSCVEVSNLPKGALVEIECLAIDTLVYEQQMAAQQGGCSSCGGGCDSGSCSGC</sequence>
<dbReference type="InterPro" id="IPR006175">
    <property type="entry name" value="YjgF/YER057c/UK114"/>
</dbReference>
<comment type="caution">
    <text evidence="2">The sequence shown here is derived from an EMBL/GenBank/DDBJ whole genome shotgun (WGS) entry which is preliminary data.</text>
</comment>
<dbReference type="InterPro" id="IPR019897">
    <property type="entry name" value="RidA_CS"/>
</dbReference>
<evidence type="ECO:0000256" key="1">
    <source>
        <dbReference type="ARBA" id="ARBA00010552"/>
    </source>
</evidence>
<dbReference type="Proteomes" id="UP000823896">
    <property type="component" value="Unassembled WGS sequence"/>
</dbReference>
<organism evidence="2 3">
    <name type="scientific">Candidatus Merdibacter merdavium</name>
    <dbReference type="NCBI Taxonomy" id="2838692"/>
    <lineage>
        <taxon>Bacteria</taxon>
        <taxon>Bacillati</taxon>
        <taxon>Bacillota</taxon>
        <taxon>Erysipelotrichia</taxon>
        <taxon>Erysipelotrichales</taxon>
        <taxon>Erysipelotrichaceae</taxon>
        <taxon>Merdibacter</taxon>
    </lineage>
</organism>
<dbReference type="InterPro" id="IPR035959">
    <property type="entry name" value="RutC-like_sf"/>
</dbReference>
<dbReference type="SUPFAM" id="SSF55298">
    <property type="entry name" value="YjgF-like"/>
    <property type="match status" value="1"/>
</dbReference>
<protein>
    <submittedName>
        <fullName evidence="2">RidA family protein</fullName>
    </submittedName>
</protein>
<name>A0A9D2NUN1_9FIRM</name>
<dbReference type="InterPro" id="IPR006056">
    <property type="entry name" value="RidA"/>
</dbReference>
<evidence type="ECO:0000313" key="3">
    <source>
        <dbReference type="Proteomes" id="UP000823896"/>
    </source>
</evidence>
<dbReference type="AlphaFoldDB" id="A0A9D2NUN1"/>